<evidence type="ECO:0000313" key="1">
    <source>
        <dbReference type="EMBL" id="NVO84883.1"/>
    </source>
</evidence>
<dbReference type="EMBL" id="JABKAV010000017">
    <property type="protein sequence ID" value="NVO84883.1"/>
    <property type="molecule type" value="Genomic_DNA"/>
</dbReference>
<dbReference type="Proteomes" id="UP000626554">
    <property type="component" value="Unassembled WGS sequence"/>
</dbReference>
<accession>A0ABX2Q229</accession>
<gene>
    <name evidence="1" type="ORF">HW556_08300</name>
</gene>
<protein>
    <submittedName>
        <fullName evidence="1">Uncharacterized protein</fullName>
    </submittedName>
</protein>
<reference evidence="1 2" key="1">
    <citation type="submission" date="2020-05" db="EMBL/GenBank/DDBJ databases">
        <title>Hymenobacter terrestris sp. nov. and Hymenobacter lapidiphilus sp. nov., isolated from regoliths in Antarctica.</title>
        <authorList>
            <person name="Sedlacek I."/>
            <person name="Pantucek R."/>
            <person name="Zeman M."/>
            <person name="Holochova P."/>
            <person name="Kralova S."/>
            <person name="Stankova E."/>
            <person name="Sedo O."/>
            <person name="Micenkova L."/>
            <person name="Svec P."/>
            <person name="Gupta V."/>
            <person name="Sood U."/>
            <person name="Korpole U.S."/>
            <person name="Lal R."/>
        </authorList>
    </citation>
    <scope>NUCLEOTIDE SEQUENCE [LARGE SCALE GENOMIC DNA]</scope>
    <source>
        <strain evidence="1 2">P5252</strain>
    </source>
</reference>
<comment type="caution">
    <text evidence="1">The sequence shown here is derived from an EMBL/GenBank/DDBJ whole genome shotgun (WGS) entry which is preliminary data.</text>
</comment>
<proteinExistence type="predicted"/>
<sequence>MKNAVSKPRRGLLLLVTVLAQTLLPLVSSNLMTLSFFTARHVVGVKWLSDFLIGLQLLASGFRHFNRQLKTSNQAPKLLKFL</sequence>
<evidence type="ECO:0000313" key="2">
    <source>
        <dbReference type="Proteomes" id="UP000626554"/>
    </source>
</evidence>
<keyword evidence="2" id="KW-1185">Reference proteome</keyword>
<name>A0ABX2Q229_9BACT</name>
<organism evidence="1 2">
    <name type="scientific">Hymenobacter terrestris</name>
    <dbReference type="NCBI Taxonomy" id="2748310"/>
    <lineage>
        <taxon>Bacteria</taxon>
        <taxon>Pseudomonadati</taxon>
        <taxon>Bacteroidota</taxon>
        <taxon>Cytophagia</taxon>
        <taxon>Cytophagales</taxon>
        <taxon>Hymenobacteraceae</taxon>
        <taxon>Hymenobacter</taxon>
    </lineage>
</organism>